<reference evidence="10 11" key="1">
    <citation type="submission" date="2024-03" db="EMBL/GenBank/DDBJ databases">
        <title>Human intestinal bacterial collection.</title>
        <authorList>
            <person name="Pauvert C."/>
            <person name="Hitch T.C.A."/>
            <person name="Clavel T."/>
        </authorList>
    </citation>
    <scope>NUCLEOTIDE SEQUENCE [LARGE SCALE GENOMIC DNA]</scope>
    <source>
        <strain evidence="10 11">CLA-JM-H44</strain>
    </source>
</reference>
<name>A0ABV1E1T4_9FIRM</name>
<dbReference type="PRINTS" id="PR00368">
    <property type="entry name" value="FADPNR"/>
</dbReference>
<dbReference type="InterPro" id="IPR005982">
    <property type="entry name" value="Thioredox_Rdtase"/>
</dbReference>
<comment type="similarity">
    <text evidence="1 7">Belongs to the class-II pyridine nucleotide-disulfide oxidoreductase family.</text>
</comment>
<accession>A0ABV1E1T4</accession>
<evidence type="ECO:0000256" key="5">
    <source>
        <dbReference type="ARBA" id="ARBA00023157"/>
    </source>
</evidence>
<keyword evidence="5" id="KW-1015">Disulfide bond</keyword>
<dbReference type="PANTHER" id="PTHR48105">
    <property type="entry name" value="THIOREDOXIN REDUCTASE 1-RELATED-RELATED"/>
    <property type="match status" value="1"/>
</dbReference>
<keyword evidence="2 7" id="KW-0285">Flavoprotein</keyword>
<evidence type="ECO:0000256" key="1">
    <source>
        <dbReference type="ARBA" id="ARBA00009333"/>
    </source>
</evidence>
<dbReference type="InterPro" id="IPR023753">
    <property type="entry name" value="FAD/NAD-binding_dom"/>
</dbReference>
<gene>
    <name evidence="10" type="primary">trxB</name>
    <name evidence="10" type="ORF">WMO26_10545</name>
</gene>
<dbReference type="InterPro" id="IPR036188">
    <property type="entry name" value="FAD/NAD-bd_sf"/>
</dbReference>
<dbReference type="EMBL" id="JBBMFD010000020">
    <property type="protein sequence ID" value="MEQ2441264.1"/>
    <property type="molecule type" value="Genomic_DNA"/>
</dbReference>
<proteinExistence type="inferred from homology"/>
<comment type="caution">
    <text evidence="10">The sequence shown here is derived from an EMBL/GenBank/DDBJ whole genome shotgun (WGS) entry which is preliminary data.</text>
</comment>
<dbReference type="InterPro" id="IPR050097">
    <property type="entry name" value="Ferredoxin-NADP_redctase_2"/>
</dbReference>
<dbReference type="EC" id="1.8.1.9" evidence="7"/>
<keyword evidence="11" id="KW-1185">Reference proteome</keyword>
<evidence type="ECO:0000313" key="10">
    <source>
        <dbReference type="EMBL" id="MEQ2441264.1"/>
    </source>
</evidence>
<dbReference type="PROSITE" id="PS00573">
    <property type="entry name" value="PYRIDINE_REDOX_2"/>
    <property type="match status" value="1"/>
</dbReference>
<dbReference type="PRINTS" id="PR00469">
    <property type="entry name" value="PNDRDTASEII"/>
</dbReference>
<dbReference type="InterPro" id="IPR008255">
    <property type="entry name" value="Pyr_nucl-diS_OxRdtase_2_AS"/>
</dbReference>
<keyword evidence="8" id="KW-0521">NADP</keyword>
<protein>
    <recommendedName>
        <fullName evidence="7">Thioredoxin reductase</fullName>
        <ecNumber evidence="7">1.8.1.9</ecNumber>
    </recommendedName>
</protein>
<dbReference type="Pfam" id="PF07992">
    <property type="entry name" value="Pyr_redox_2"/>
    <property type="match status" value="1"/>
</dbReference>
<evidence type="ECO:0000256" key="3">
    <source>
        <dbReference type="ARBA" id="ARBA00022827"/>
    </source>
</evidence>
<dbReference type="RefSeq" id="WP_349220250.1">
    <property type="nucleotide sequence ID" value="NZ_JBBMFD010000020.1"/>
</dbReference>
<evidence type="ECO:0000256" key="4">
    <source>
        <dbReference type="ARBA" id="ARBA00023002"/>
    </source>
</evidence>
<organism evidence="10 11">
    <name type="scientific">Solibaculum intestinale</name>
    <dbReference type="NCBI Taxonomy" id="3133165"/>
    <lineage>
        <taxon>Bacteria</taxon>
        <taxon>Bacillati</taxon>
        <taxon>Bacillota</taxon>
        <taxon>Clostridia</taxon>
        <taxon>Eubacteriales</taxon>
        <taxon>Oscillospiraceae</taxon>
        <taxon>Solibaculum</taxon>
    </lineage>
</organism>
<feature type="domain" description="FAD/NAD(P)-binding" evidence="9">
    <location>
        <begin position="3"/>
        <end position="290"/>
    </location>
</feature>
<keyword evidence="6 7" id="KW-0676">Redox-active center</keyword>
<evidence type="ECO:0000313" key="11">
    <source>
        <dbReference type="Proteomes" id="UP001489509"/>
    </source>
</evidence>
<dbReference type="SUPFAM" id="SSF51905">
    <property type="entry name" value="FAD/NAD(P)-binding domain"/>
    <property type="match status" value="1"/>
</dbReference>
<comment type="catalytic activity">
    <reaction evidence="7">
        <text>[thioredoxin]-dithiol + NADP(+) = [thioredoxin]-disulfide + NADPH + H(+)</text>
        <dbReference type="Rhea" id="RHEA:20345"/>
        <dbReference type="Rhea" id="RHEA-COMP:10698"/>
        <dbReference type="Rhea" id="RHEA-COMP:10700"/>
        <dbReference type="ChEBI" id="CHEBI:15378"/>
        <dbReference type="ChEBI" id="CHEBI:29950"/>
        <dbReference type="ChEBI" id="CHEBI:50058"/>
        <dbReference type="ChEBI" id="CHEBI:57783"/>
        <dbReference type="ChEBI" id="CHEBI:58349"/>
        <dbReference type="EC" id="1.8.1.9"/>
    </reaction>
</comment>
<evidence type="ECO:0000256" key="2">
    <source>
        <dbReference type="ARBA" id="ARBA00022630"/>
    </source>
</evidence>
<sequence length="306" mass="32786">MVYDTLIIGGGPCGYTAALYAGRADLKILVLEKGTAGGQMSTTDHIDNYPGFPDGTDGYSLASAMERQAARFGAQTVQAEVQKVQLDGPVKTVTAGGKDYCARTVIVAAGASPRELGFEEERRLRGKGVSYCATCDGVFYRGKTVAVVGGGDTAAVDALFLTRFCEKVYVVHRRDALRAAKEYQKRLFANEKVELIWDSVVERILADGNVTGLRLRNKKTGEIRELPCQGVFIAIGSVPNTAFLEGQLPLDEEGYVMAGEDTATPLAGVFAAGDIRRKAFRQIVTAVSDGATAAKMAEESLMHLRS</sequence>
<dbReference type="GO" id="GO:0004791">
    <property type="term" value="F:thioredoxin-disulfide reductase (NADPH) activity"/>
    <property type="evidence" value="ECO:0007669"/>
    <property type="project" value="UniProtKB-EC"/>
</dbReference>
<comment type="subunit">
    <text evidence="7">Homodimer.</text>
</comment>
<evidence type="ECO:0000256" key="6">
    <source>
        <dbReference type="ARBA" id="ARBA00023284"/>
    </source>
</evidence>
<dbReference type="Proteomes" id="UP001489509">
    <property type="component" value="Unassembled WGS sequence"/>
</dbReference>
<comment type="cofactor">
    <cofactor evidence="8">
        <name>FAD</name>
        <dbReference type="ChEBI" id="CHEBI:57692"/>
    </cofactor>
    <text evidence="8">Binds 1 FAD per subunit.</text>
</comment>
<evidence type="ECO:0000256" key="7">
    <source>
        <dbReference type="RuleBase" id="RU003880"/>
    </source>
</evidence>
<dbReference type="NCBIfam" id="TIGR01292">
    <property type="entry name" value="TRX_reduct"/>
    <property type="match status" value="1"/>
</dbReference>
<dbReference type="Gene3D" id="3.50.50.60">
    <property type="entry name" value="FAD/NAD(P)-binding domain"/>
    <property type="match status" value="2"/>
</dbReference>
<evidence type="ECO:0000259" key="9">
    <source>
        <dbReference type="Pfam" id="PF07992"/>
    </source>
</evidence>
<evidence type="ECO:0000256" key="8">
    <source>
        <dbReference type="RuleBase" id="RU003881"/>
    </source>
</evidence>
<keyword evidence="4 7" id="KW-0560">Oxidoreductase</keyword>
<keyword evidence="3 7" id="KW-0274">FAD</keyword>